<evidence type="ECO:0000256" key="1">
    <source>
        <dbReference type="SAM" id="MobiDB-lite"/>
    </source>
</evidence>
<organism evidence="2">
    <name type="scientific">marine sediment metagenome</name>
    <dbReference type="NCBI Taxonomy" id="412755"/>
    <lineage>
        <taxon>unclassified sequences</taxon>
        <taxon>metagenomes</taxon>
        <taxon>ecological metagenomes</taxon>
    </lineage>
</organism>
<accession>A0A0F9ENL5</accession>
<proteinExistence type="predicted"/>
<comment type="caution">
    <text evidence="2">The sequence shown here is derived from an EMBL/GenBank/DDBJ whole genome shotgun (WGS) entry which is preliminary data.</text>
</comment>
<evidence type="ECO:0000313" key="2">
    <source>
        <dbReference type="EMBL" id="KKL46505.1"/>
    </source>
</evidence>
<gene>
    <name evidence="2" type="ORF">LCGC14_2344890</name>
</gene>
<dbReference type="EMBL" id="LAZR01034005">
    <property type="protein sequence ID" value="KKL46505.1"/>
    <property type="molecule type" value="Genomic_DNA"/>
</dbReference>
<dbReference type="AlphaFoldDB" id="A0A0F9ENL5"/>
<feature type="region of interest" description="Disordered" evidence="1">
    <location>
        <begin position="100"/>
        <end position="119"/>
    </location>
</feature>
<sequence>MANEKTGCSQLVVDEAKYGAEFQRLVDALFCACLSDLDAPEKTLRRDLFRMVDLEGLELSKAAEALGISSAEARDLQEKTRREIAILLVLGLDAFAHADVNDPNAVPGCRCGNQGKETD</sequence>
<name>A0A0F9ENL5_9ZZZZ</name>
<reference evidence="2" key="1">
    <citation type="journal article" date="2015" name="Nature">
        <title>Complex archaea that bridge the gap between prokaryotes and eukaryotes.</title>
        <authorList>
            <person name="Spang A."/>
            <person name="Saw J.H."/>
            <person name="Jorgensen S.L."/>
            <person name="Zaremba-Niedzwiedzka K."/>
            <person name="Martijn J."/>
            <person name="Lind A.E."/>
            <person name="van Eijk R."/>
            <person name="Schleper C."/>
            <person name="Guy L."/>
            <person name="Ettema T.J."/>
        </authorList>
    </citation>
    <scope>NUCLEOTIDE SEQUENCE</scope>
</reference>
<protein>
    <submittedName>
        <fullName evidence="2">Uncharacterized protein</fullName>
    </submittedName>
</protein>